<dbReference type="AlphaFoldDB" id="A0A246JZP4"/>
<name>A0A246JZP4_9SPHN</name>
<dbReference type="Pfam" id="PF13193">
    <property type="entry name" value="AMP-binding_C"/>
    <property type="match status" value="1"/>
</dbReference>
<dbReference type="PANTHER" id="PTHR43767">
    <property type="entry name" value="LONG-CHAIN-FATTY-ACID--COA LIGASE"/>
    <property type="match status" value="1"/>
</dbReference>
<dbReference type="Gene3D" id="3.30.300.30">
    <property type="match status" value="1"/>
</dbReference>
<dbReference type="InterPro" id="IPR020845">
    <property type="entry name" value="AMP-binding_CS"/>
</dbReference>
<dbReference type="InterPro" id="IPR050237">
    <property type="entry name" value="ATP-dep_AMP-bd_enzyme"/>
</dbReference>
<evidence type="ECO:0000259" key="2">
    <source>
        <dbReference type="Pfam" id="PF00501"/>
    </source>
</evidence>
<dbReference type="EMBL" id="NISK01000001">
    <property type="protein sequence ID" value="OWQ98700.1"/>
    <property type="molecule type" value="Genomic_DNA"/>
</dbReference>
<dbReference type="OrthoDB" id="9803968at2"/>
<feature type="domain" description="AMP-dependent synthetase/ligase" evidence="2">
    <location>
        <begin position="34"/>
        <end position="411"/>
    </location>
</feature>
<dbReference type="GO" id="GO:0016878">
    <property type="term" value="F:acid-thiol ligase activity"/>
    <property type="evidence" value="ECO:0007669"/>
    <property type="project" value="UniProtKB-ARBA"/>
</dbReference>
<dbReference type="InterPro" id="IPR042099">
    <property type="entry name" value="ANL_N_sf"/>
</dbReference>
<dbReference type="RefSeq" id="WP_088439057.1">
    <property type="nucleotide sequence ID" value="NZ_BMMC01000020.1"/>
</dbReference>
<dbReference type="Pfam" id="PF00501">
    <property type="entry name" value="AMP-binding"/>
    <property type="match status" value="1"/>
</dbReference>
<dbReference type="InterPro" id="IPR045851">
    <property type="entry name" value="AMP-bd_C_sf"/>
</dbReference>
<dbReference type="InterPro" id="IPR000873">
    <property type="entry name" value="AMP-dep_synth/lig_dom"/>
</dbReference>
<dbReference type="PROSITE" id="PS00455">
    <property type="entry name" value="AMP_BINDING"/>
    <property type="match status" value="1"/>
</dbReference>
<dbReference type="SUPFAM" id="SSF56801">
    <property type="entry name" value="Acetyl-CoA synthetase-like"/>
    <property type="match status" value="1"/>
</dbReference>
<feature type="domain" description="AMP-binding enzyme C-terminal" evidence="3">
    <location>
        <begin position="462"/>
        <end position="536"/>
    </location>
</feature>
<evidence type="ECO:0008006" key="6">
    <source>
        <dbReference type="Google" id="ProtNLM"/>
    </source>
</evidence>
<organism evidence="4 5">
    <name type="scientific">Sphingopyxis bauzanensis</name>
    <dbReference type="NCBI Taxonomy" id="651663"/>
    <lineage>
        <taxon>Bacteria</taxon>
        <taxon>Pseudomonadati</taxon>
        <taxon>Pseudomonadota</taxon>
        <taxon>Alphaproteobacteria</taxon>
        <taxon>Sphingomonadales</taxon>
        <taxon>Sphingomonadaceae</taxon>
        <taxon>Sphingopyxis</taxon>
    </lineage>
</organism>
<dbReference type="Gene3D" id="3.40.50.12780">
    <property type="entry name" value="N-terminal domain of ligase-like"/>
    <property type="match status" value="1"/>
</dbReference>
<evidence type="ECO:0000259" key="3">
    <source>
        <dbReference type="Pfam" id="PF13193"/>
    </source>
</evidence>
<dbReference type="PANTHER" id="PTHR43767:SF1">
    <property type="entry name" value="NONRIBOSOMAL PEPTIDE SYNTHASE PES1 (EUROFUNG)-RELATED"/>
    <property type="match status" value="1"/>
</dbReference>
<evidence type="ECO:0000256" key="1">
    <source>
        <dbReference type="SAM" id="MobiDB-lite"/>
    </source>
</evidence>
<accession>A0A246JZP4</accession>
<evidence type="ECO:0000313" key="5">
    <source>
        <dbReference type="Proteomes" id="UP000197361"/>
    </source>
</evidence>
<comment type="caution">
    <text evidence="4">The sequence shown here is derived from an EMBL/GenBank/DDBJ whole genome shotgun (WGS) entry which is preliminary data.</text>
</comment>
<keyword evidence="5" id="KW-1185">Reference proteome</keyword>
<sequence>MTADKNRPAWEGHYPATARDLAPPEPRALTALLDDAAYSFPNRPCLTLEDWTLSYGEVALLASRLGAGLAQMGVMSGDRIGYMGPPHPAFTLGCFAMWHIGAVYVGLNPLYSVDRLAGQCIDSGLKAIITLDEPRLLAKAHQIRELTGQPVTFLVGSFKKDPREVIDPNQPFGPSNVWAISDLLAADASVERATFDPVTQPAVLQFTGGTTGTPKAAVLTHFNLLTNAAQMVSWYPQLEPGREVMLSAAPVTHAGGIGPVQNFTVQLAGELVSLPRFDPMKTLDLIEERKITILLMAPTMATALLEAARERPIDWSGVKCVQCGAGPVPAELKARFLQATGHWITTLYGMSETAPAVVYSPSDRALAEYTGVPLPFTEVEIRKVDDPHQRAAVGEVGEICLRGPQVMKGYWRNQDATSEGFIDGFFRSGDLGSMSKDGLVTVSDRLKDMIIAGGYNIYPADVESAILGHPAVREAAVIGVPDEYRGETAKAIVSLRGGEQLDLDELREFLSGRLSPMEIPTILSIVDEIPRNENMKISRLDLRELERLAPR</sequence>
<feature type="compositionally biased region" description="Basic and acidic residues" evidence="1">
    <location>
        <begin position="1"/>
        <end position="10"/>
    </location>
</feature>
<dbReference type="Proteomes" id="UP000197361">
    <property type="component" value="Unassembled WGS sequence"/>
</dbReference>
<dbReference type="InterPro" id="IPR025110">
    <property type="entry name" value="AMP-bd_C"/>
</dbReference>
<protein>
    <recommendedName>
        <fullName evidence="6">AMP-dependent synthetase</fullName>
    </recommendedName>
</protein>
<feature type="region of interest" description="Disordered" evidence="1">
    <location>
        <begin position="1"/>
        <end position="21"/>
    </location>
</feature>
<gene>
    <name evidence="4" type="ORF">CDQ92_00305</name>
</gene>
<reference evidence="4 5" key="1">
    <citation type="journal article" date="2010" name="Int. J. Syst. Evol. Microbiol.">
        <title>Sphingopyxis bauzanensis sp. nov., a psychrophilic bacterium isolated from soil.</title>
        <authorList>
            <person name="Zhang D.C."/>
            <person name="Liu H.C."/>
            <person name="Xin Y.H."/>
            <person name="Zhou Y.G."/>
            <person name="Schinner F."/>
            <person name="Margesin R."/>
        </authorList>
    </citation>
    <scope>NUCLEOTIDE SEQUENCE [LARGE SCALE GENOMIC DNA]</scope>
    <source>
        <strain evidence="4 5">DSM 22271</strain>
    </source>
</reference>
<evidence type="ECO:0000313" key="4">
    <source>
        <dbReference type="EMBL" id="OWQ98700.1"/>
    </source>
</evidence>
<proteinExistence type="predicted"/>